<protein>
    <submittedName>
        <fullName evidence="2">DUF998 domain-containing protein</fullName>
    </submittedName>
</protein>
<dbReference type="Pfam" id="PF06197">
    <property type="entry name" value="DUF998"/>
    <property type="match status" value="1"/>
</dbReference>
<keyword evidence="1" id="KW-0472">Membrane</keyword>
<dbReference type="EMBL" id="CP162511">
    <property type="protein sequence ID" value="XDI06804.1"/>
    <property type="molecule type" value="Genomic_DNA"/>
</dbReference>
<reference evidence="2" key="1">
    <citation type="submission" date="2024-05" db="EMBL/GenBank/DDBJ databases">
        <title>Herbiconiux sp. A18JL235.</title>
        <authorList>
            <person name="Zhang G."/>
        </authorList>
    </citation>
    <scope>NUCLEOTIDE SEQUENCE</scope>
    <source>
        <strain evidence="2">A18JL235</strain>
    </source>
</reference>
<dbReference type="RefSeq" id="WP_368499182.1">
    <property type="nucleotide sequence ID" value="NZ_CP162511.1"/>
</dbReference>
<accession>A0AB39BKM4</accession>
<feature type="transmembrane region" description="Helical" evidence="1">
    <location>
        <begin position="113"/>
        <end position="134"/>
    </location>
</feature>
<proteinExistence type="predicted"/>
<dbReference type="AlphaFoldDB" id="A0AB39BKM4"/>
<feature type="transmembrane region" description="Helical" evidence="1">
    <location>
        <begin position="6"/>
        <end position="28"/>
    </location>
</feature>
<feature type="transmembrane region" description="Helical" evidence="1">
    <location>
        <begin position="140"/>
        <end position="161"/>
    </location>
</feature>
<feature type="transmembrane region" description="Helical" evidence="1">
    <location>
        <begin position="49"/>
        <end position="69"/>
    </location>
</feature>
<gene>
    <name evidence="2" type="ORF">ABFY20_06790</name>
</gene>
<name>A0AB39BKM4_9MICO</name>
<evidence type="ECO:0000313" key="2">
    <source>
        <dbReference type="EMBL" id="XDI06804.1"/>
    </source>
</evidence>
<feature type="transmembrane region" description="Helical" evidence="1">
    <location>
        <begin position="75"/>
        <end position="92"/>
    </location>
</feature>
<organism evidence="2">
    <name type="scientific">Herbiconiux sp. A18JL235</name>
    <dbReference type="NCBI Taxonomy" id="3152363"/>
    <lineage>
        <taxon>Bacteria</taxon>
        <taxon>Bacillati</taxon>
        <taxon>Actinomycetota</taxon>
        <taxon>Actinomycetes</taxon>
        <taxon>Micrococcales</taxon>
        <taxon>Microbacteriaceae</taxon>
        <taxon>Herbiconiux</taxon>
    </lineage>
</organism>
<sequence>MTSTQWGGLVALIAIAVATLALIALHLLPTGLSPLRDPVSRYGITRFKSGYATAAFGAGIAGIGSLIAVAALPGSLPTVVLLAVFAAARILIPFFPMDAPEASKTTTGRVHDLLAVLAFGGVIAAMFVAAGMLHDAGLTAAGLVATIGGVVGVVGTLLMLVSRRSPRLAWGFGFGERLIYLAFIVWIAVLGTSALTS</sequence>
<evidence type="ECO:0000256" key="1">
    <source>
        <dbReference type="SAM" id="Phobius"/>
    </source>
</evidence>
<keyword evidence="1" id="KW-1133">Transmembrane helix</keyword>
<feature type="transmembrane region" description="Helical" evidence="1">
    <location>
        <begin position="168"/>
        <end position="189"/>
    </location>
</feature>
<dbReference type="InterPro" id="IPR009339">
    <property type="entry name" value="DUF998"/>
</dbReference>
<keyword evidence="1" id="KW-0812">Transmembrane</keyword>